<sequence length="43" mass="4911">MTTKFVFDLLAPDDILHPFNHVKLIIRPIEVEHIIIATTMPAV</sequence>
<proteinExistence type="inferred from homology"/>
<name>A7BKC3_9BETC</name>
<dbReference type="Pfam" id="PF06145">
    <property type="entry name" value="Corona_NS1"/>
    <property type="match status" value="1"/>
</dbReference>
<comment type="similarity">
    <text evidence="1">Belongs to the coronaviruses ns4.9 protein family.</text>
</comment>
<accession>A7BKC3</accession>
<evidence type="ECO:0000256" key="1">
    <source>
        <dbReference type="ARBA" id="ARBA00009946"/>
    </source>
</evidence>
<dbReference type="InterPro" id="IPR009314">
    <property type="entry name" value="Corona_NS1"/>
</dbReference>
<evidence type="ECO:0000313" key="3">
    <source>
        <dbReference type="Proteomes" id="UP000168103"/>
    </source>
</evidence>
<organism evidence="2 3">
    <name type="scientific">Bovine coronavirus</name>
    <dbReference type="NCBI Taxonomy" id="11128"/>
    <lineage>
        <taxon>Viruses</taxon>
        <taxon>Riboviria</taxon>
        <taxon>Orthornavirae</taxon>
        <taxon>Pisuviricota</taxon>
        <taxon>Pisoniviricetes</taxon>
        <taxon>Nidovirales</taxon>
        <taxon>Cornidovirineae</taxon>
        <taxon>Coronaviridae</taxon>
        <taxon>Orthocoronavirinae</taxon>
        <taxon>Betacoronavirus</taxon>
        <taxon>Embecovirus</taxon>
        <taxon>Betacoronavirus gravedinis</taxon>
        <taxon>Betacoronavirus 1</taxon>
    </lineage>
</organism>
<protein>
    <submittedName>
        <fullName evidence="2">4.9 kDa protein</fullName>
    </submittedName>
</protein>
<reference evidence="2" key="1">
    <citation type="journal article" date="2007" name="J. Gen. Virol.">
        <title>Molecular analysis of the S glycoprotein gene of bovine coronaviruses isolated in Japan from 1999 to 2006.</title>
        <authorList>
            <person name="Kanno T."/>
            <person name="Hatama S."/>
            <person name="Ishihara R."/>
            <person name="Uchida I."/>
        </authorList>
    </citation>
    <scope>NUCLEOTIDE SEQUENCE [LARGE SCALE GENOMIC DNA]</scope>
    <source>
        <strain evidence="2">Kakegawa</strain>
    </source>
</reference>
<evidence type="ECO:0000313" key="2">
    <source>
        <dbReference type="EMBL" id="BAF75632.1"/>
    </source>
</evidence>
<dbReference type="EMBL" id="AB354579">
    <property type="protein sequence ID" value="BAF75632.1"/>
    <property type="molecule type" value="Genomic_RNA"/>
</dbReference>
<dbReference type="Proteomes" id="UP000168103">
    <property type="component" value="Genome"/>
</dbReference>